<reference evidence="1 2" key="1">
    <citation type="submission" date="2018-11" db="EMBL/GenBank/DDBJ databases">
        <title>Rhodococcus spongicola sp. nov. and Rhodococcus xishaensis sp. nov. from marine sponges.</title>
        <authorList>
            <person name="Li L."/>
            <person name="Lin H.W."/>
        </authorList>
    </citation>
    <scope>NUCLEOTIDE SEQUENCE [LARGE SCALE GENOMIC DNA]</scope>
    <source>
        <strain evidence="1 2">CCTCC AB2014297</strain>
    </source>
</reference>
<sequence length="286" mass="31956">MSDEGRDQAWRDELIRLGGSIHQDEAEPLNDEEDAVQQAGVDRYLAMLDALDGPAIEAETVEAILWSLHPLDDYGIYEAAYGVLSQADPATCGAATARVLPNWLESRGDHDSIRTGSMFVTGSDDGSRAFLAVTETWGDAQRALVRRTLGRWLRDDERWEPLHEALGGTNRKPVLDPIPDDWPDDWKSAAEAFRESGRVDRAWTNEKDFPSNFDRVLAIMELGHGARWREVPGFLNALLLRRRNELPKFVGALAALPDDRRERIVGAVEAARPDTGEYLRGLVEAR</sequence>
<name>A0A438B8H0_9NOCA</name>
<gene>
    <name evidence="1" type="ORF">EGT67_21960</name>
</gene>
<organism evidence="1 2">
    <name type="scientific">Prescottella agglutinans</name>
    <dbReference type="NCBI Taxonomy" id="1644129"/>
    <lineage>
        <taxon>Bacteria</taxon>
        <taxon>Bacillati</taxon>
        <taxon>Actinomycetota</taxon>
        <taxon>Actinomycetes</taxon>
        <taxon>Mycobacteriales</taxon>
        <taxon>Nocardiaceae</taxon>
        <taxon>Prescottella</taxon>
    </lineage>
</organism>
<accession>A0A438B8H0</accession>
<protein>
    <submittedName>
        <fullName evidence="1">Uncharacterized protein</fullName>
    </submittedName>
</protein>
<evidence type="ECO:0000313" key="2">
    <source>
        <dbReference type="Proteomes" id="UP000286208"/>
    </source>
</evidence>
<dbReference type="OrthoDB" id="4445590at2"/>
<keyword evidence="2" id="KW-1185">Reference proteome</keyword>
<dbReference type="Proteomes" id="UP000286208">
    <property type="component" value="Unassembled WGS sequence"/>
</dbReference>
<dbReference type="RefSeq" id="WP_127918227.1">
    <property type="nucleotide sequence ID" value="NZ_RKLP01000013.1"/>
</dbReference>
<dbReference type="AlphaFoldDB" id="A0A438B8H0"/>
<evidence type="ECO:0000313" key="1">
    <source>
        <dbReference type="EMBL" id="RVW07229.1"/>
    </source>
</evidence>
<dbReference type="EMBL" id="RKLP01000013">
    <property type="protein sequence ID" value="RVW07229.1"/>
    <property type="molecule type" value="Genomic_DNA"/>
</dbReference>
<proteinExistence type="predicted"/>
<comment type="caution">
    <text evidence="1">The sequence shown here is derived from an EMBL/GenBank/DDBJ whole genome shotgun (WGS) entry which is preliminary data.</text>
</comment>